<dbReference type="InterPro" id="IPR027385">
    <property type="entry name" value="Beta-barrel_OMP"/>
</dbReference>
<sequence length="171" mass="18810">MTLLPACMMGQAAPAMRGGIPALSVGGYYSNFHPDYSTPRLGGVGIYADWSLLGKLGVEGEARWLRFNQFLGSYEDNYLVGPRYARRYGKFVPYVKFMLGAGELEFPNNQGHGGYFALAPGGGLDYRFNRHVTIRAIDYEYQFWPSAPGGGLPTHGLTPNGFSFGAAYRIF</sequence>
<dbReference type="AlphaFoldDB" id="A0A2Z5FUC2"/>
<dbReference type="InterPro" id="IPR011250">
    <property type="entry name" value="OMP/PagP_B-barrel"/>
</dbReference>
<protein>
    <recommendedName>
        <fullName evidence="2">Outer membrane protein beta-barrel domain-containing protein</fullName>
    </recommendedName>
</protein>
<organism evidence="3 4">
    <name type="scientific">Acidisarcina polymorpha</name>
    <dbReference type="NCBI Taxonomy" id="2211140"/>
    <lineage>
        <taxon>Bacteria</taxon>
        <taxon>Pseudomonadati</taxon>
        <taxon>Acidobacteriota</taxon>
        <taxon>Terriglobia</taxon>
        <taxon>Terriglobales</taxon>
        <taxon>Acidobacteriaceae</taxon>
        <taxon>Acidisarcina</taxon>
    </lineage>
</organism>
<dbReference type="EMBL" id="CP030840">
    <property type="protein sequence ID" value="AXC10469.1"/>
    <property type="molecule type" value="Genomic_DNA"/>
</dbReference>
<evidence type="ECO:0000259" key="2">
    <source>
        <dbReference type="Pfam" id="PF13505"/>
    </source>
</evidence>
<evidence type="ECO:0000313" key="4">
    <source>
        <dbReference type="Proteomes" id="UP000253606"/>
    </source>
</evidence>
<name>A0A2Z5FUC2_9BACT</name>
<dbReference type="Pfam" id="PF13505">
    <property type="entry name" value="OMP_b-brl"/>
    <property type="match status" value="1"/>
</dbReference>
<dbReference type="SUPFAM" id="SSF56925">
    <property type="entry name" value="OMPA-like"/>
    <property type="match status" value="1"/>
</dbReference>
<accession>A0A2Z5FUC2</accession>
<reference evidence="3 4" key="1">
    <citation type="journal article" date="2018" name="Front. Microbiol.">
        <title>Hydrolytic Capabilities as a Key to Environmental Success: Chitinolytic and Cellulolytic Acidobacteria From Acidic Sub-arctic Soils and Boreal Peatlands.</title>
        <authorList>
            <person name="Belova S.E."/>
            <person name="Ravin N.V."/>
            <person name="Pankratov T.A."/>
            <person name="Rakitin A.L."/>
            <person name="Ivanova A.A."/>
            <person name="Beletsky A.V."/>
            <person name="Mardanov A.V."/>
            <person name="Sinninghe Damste J.S."/>
            <person name="Dedysh S.N."/>
        </authorList>
    </citation>
    <scope>NUCLEOTIDE SEQUENCE [LARGE SCALE GENOMIC DNA]</scope>
    <source>
        <strain evidence="3 4">SBC82</strain>
    </source>
</reference>
<dbReference type="Proteomes" id="UP000253606">
    <property type="component" value="Chromosome"/>
</dbReference>
<gene>
    <name evidence="3" type="ORF">ACPOL_1119</name>
</gene>
<keyword evidence="4" id="KW-1185">Reference proteome</keyword>
<proteinExistence type="predicted"/>
<feature type="domain" description="Outer membrane protein beta-barrel" evidence="2">
    <location>
        <begin position="6"/>
        <end position="169"/>
    </location>
</feature>
<evidence type="ECO:0000256" key="1">
    <source>
        <dbReference type="ARBA" id="ARBA00022729"/>
    </source>
</evidence>
<evidence type="ECO:0000313" key="3">
    <source>
        <dbReference type="EMBL" id="AXC10469.1"/>
    </source>
</evidence>
<dbReference type="KEGG" id="abas:ACPOL_1119"/>
<keyword evidence="1" id="KW-0732">Signal</keyword>